<dbReference type="Proteomes" id="UP000611629">
    <property type="component" value="Unassembled WGS sequence"/>
</dbReference>
<evidence type="ECO:0000256" key="1">
    <source>
        <dbReference type="ARBA" id="ARBA00022612"/>
    </source>
</evidence>
<accession>A0A974BGB3</accession>
<keyword evidence="5" id="KW-1185">Reference proteome</keyword>
<dbReference type="GO" id="GO:0051276">
    <property type="term" value="P:chromosome organization"/>
    <property type="evidence" value="ECO:0007669"/>
    <property type="project" value="InterPro"/>
</dbReference>
<evidence type="ECO:0000313" key="4">
    <source>
        <dbReference type="EMBL" id="NYB72522.1"/>
    </source>
</evidence>
<evidence type="ECO:0000256" key="2">
    <source>
        <dbReference type="ARBA" id="ARBA00023219"/>
    </source>
</evidence>
<dbReference type="AlphaFoldDB" id="A0A974BGB3"/>
<feature type="domain" description="PBSX phage terminase small subunit-like N-terminal" evidence="3">
    <location>
        <begin position="1"/>
        <end position="60"/>
    </location>
</feature>
<sequence length="301" mass="34367">MARAQDENLKQAYELYKSGLNLTEIASRLEVPASTIRSWKKRNNWDIECNATGKSVATKKRNVAKKDKSKIKIITPGIKPLTENCNLTEKQQEFCLYYIKTFNATQSYLKAYGCTYKTAMVEGSNALRNPKIRNEIARLKEAKADSILLDKEDIIEKYMSIAFADITDYVKFGQEEVPVMGPFGPISIKDEDTGEQIELTKVVNTVRFKESTEIDGTIISEVKQGRDGASIRLADKMKALEWLSNYFEMNPMNRYKIEFDKRKLEIEEKKADVGEDTKIINLIHSIPRPTIQDESIEEKGV</sequence>
<keyword evidence="1" id="KW-1188">Viral release from host cell</keyword>
<comment type="caution">
    <text evidence="4">The sequence shown here is derived from an EMBL/GenBank/DDBJ whole genome shotgun (WGS) entry which is preliminary data.</text>
</comment>
<reference evidence="4" key="1">
    <citation type="submission" date="2020-07" db="EMBL/GenBank/DDBJ databases">
        <title>Genomic analysis of a strain of Sedimentibacter Hydroxybenzoicus DSM7310.</title>
        <authorList>
            <person name="Ma S."/>
        </authorList>
    </citation>
    <scope>NUCLEOTIDE SEQUENCE</scope>
    <source>
        <strain evidence="4">DSM 7310</strain>
    </source>
</reference>
<evidence type="ECO:0000313" key="5">
    <source>
        <dbReference type="Proteomes" id="UP000611629"/>
    </source>
</evidence>
<dbReference type="InterPro" id="IPR018925">
    <property type="entry name" value="XtmA-like_N"/>
</dbReference>
<dbReference type="Gene3D" id="1.10.10.60">
    <property type="entry name" value="Homeodomain-like"/>
    <property type="match status" value="1"/>
</dbReference>
<protein>
    <submittedName>
        <fullName evidence="4">Terminase small subunit</fullName>
    </submittedName>
</protein>
<dbReference type="RefSeq" id="WP_179236213.1">
    <property type="nucleotide sequence ID" value="NZ_JACBNQ010000001.1"/>
</dbReference>
<gene>
    <name evidence="4" type="ORF">HZF24_00035</name>
</gene>
<dbReference type="Pfam" id="PF10668">
    <property type="entry name" value="Phage_terminase"/>
    <property type="match status" value="1"/>
</dbReference>
<dbReference type="InterPro" id="IPR052404">
    <property type="entry name" value="SPP1-like_terminase"/>
</dbReference>
<dbReference type="InterPro" id="IPR005335">
    <property type="entry name" value="Terminase_ssu"/>
</dbReference>
<name>A0A974BGB3_SEDHY</name>
<dbReference type="PANTHER" id="PTHR41328:SF3">
    <property type="entry name" value="PBSX PHAGE TERMINASE SMALL SUBUNIT"/>
    <property type="match status" value="1"/>
</dbReference>
<evidence type="ECO:0000259" key="3">
    <source>
        <dbReference type="Pfam" id="PF10668"/>
    </source>
</evidence>
<dbReference type="PANTHER" id="PTHR41328">
    <property type="entry name" value="TERMINASE SMALL SUBUNIT-RELATED"/>
    <property type="match status" value="1"/>
</dbReference>
<keyword evidence="2" id="KW-0231">Viral genome packaging</keyword>
<dbReference type="Gene3D" id="1.10.10.1400">
    <property type="entry name" value="Terminase, small subunit, N-terminal DNA-binding domain, HTH motif"/>
    <property type="match status" value="1"/>
</dbReference>
<proteinExistence type="predicted"/>
<dbReference type="InterPro" id="IPR038713">
    <property type="entry name" value="Terminase_Gp1_N_sf"/>
</dbReference>
<dbReference type="EMBL" id="JACBNQ010000001">
    <property type="protein sequence ID" value="NYB72522.1"/>
    <property type="molecule type" value="Genomic_DNA"/>
</dbReference>
<organism evidence="4 5">
    <name type="scientific">Sedimentibacter hydroxybenzoicus DSM 7310</name>
    <dbReference type="NCBI Taxonomy" id="1123245"/>
    <lineage>
        <taxon>Bacteria</taxon>
        <taxon>Bacillati</taxon>
        <taxon>Bacillota</taxon>
        <taxon>Tissierellia</taxon>
        <taxon>Sedimentibacter</taxon>
    </lineage>
</organism>
<dbReference type="Pfam" id="PF03592">
    <property type="entry name" value="Terminase_2"/>
    <property type="match status" value="1"/>
</dbReference>